<keyword evidence="1" id="KW-0812">Transmembrane</keyword>
<gene>
    <name evidence="2" type="ORF">NIES30_20875</name>
</gene>
<reference evidence="2 3" key="1">
    <citation type="submission" date="2016-11" db="EMBL/GenBank/DDBJ databases">
        <title>Draft Genome Sequences of Nine Cyanobacterial Strains from Diverse Habitats.</title>
        <authorList>
            <person name="Zhu T."/>
            <person name="Hou S."/>
            <person name="Lu X."/>
            <person name="Hess W.R."/>
        </authorList>
    </citation>
    <scope>NUCLEOTIDE SEQUENCE [LARGE SCALE GENOMIC DNA]</scope>
    <source>
        <strain evidence="2 3">NIES-30</strain>
    </source>
</reference>
<name>A0A1U7J074_9CYAN</name>
<dbReference type="OrthoDB" id="582262at2"/>
<proteinExistence type="predicted"/>
<evidence type="ECO:0000313" key="2">
    <source>
        <dbReference type="EMBL" id="OKH44949.1"/>
    </source>
</evidence>
<keyword evidence="3" id="KW-1185">Reference proteome</keyword>
<evidence type="ECO:0008006" key="4">
    <source>
        <dbReference type="Google" id="ProtNLM"/>
    </source>
</evidence>
<organism evidence="2 3">
    <name type="scientific">Phormidium tenue NIES-30</name>
    <dbReference type="NCBI Taxonomy" id="549789"/>
    <lineage>
        <taxon>Bacteria</taxon>
        <taxon>Bacillati</taxon>
        <taxon>Cyanobacteriota</taxon>
        <taxon>Cyanophyceae</taxon>
        <taxon>Oscillatoriophycideae</taxon>
        <taxon>Oscillatoriales</taxon>
        <taxon>Oscillatoriaceae</taxon>
        <taxon>Phormidium</taxon>
    </lineage>
</organism>
<feature type="transmembrane region" description="Helical" evidence="1">
    <location>
        <begin position="63"/>
        <end position="85"/>
    </location>
</feature>
<dbReference type="EMBL" id="MRCG01000019">
    <property type="protein sequence ID" value="OKH44949.1"/>
    <property type="molecule type" value="Genomic_DNA"/>
</dbReference>
<dbReference type="RefSeq" id="WP_073610390.1">
    <property type="nucleotide sequence ID" value="NZ_MRCG01000019.1"/>
</dbReference>
<feature type="transmembrane region" description="Helical" evidence="1">
    <location>
        <begin position="97"/>
        <end position="117"/>
    </location>
</feature>
<accession>A0A1U7J074</accession>
<keyword evidence="1" id="KW-0472">Membrane</keyword>
<sequence>MTAQLTRNQETIAVFSSRQEANQAKQAIQASGLNGQQILIDDNIPADIELAAQGTTTGREAGFLMGITLGGILGLIATIIVVYQVTGDYPASVASRLAVFASAIAGGVFGAGAGRTLQASQPARQQMKGNPSLPREYRLIVKGSQDEVRQAQQALGQPPVTA</sequence>
<keyword evidence="1" id="KW-1133">Transmembrane helix</keyword>
<protein>
    <recommendedName>
        <fullName evidence="4">DUF1269 domain-containing protein</fullName>
    </recommendedName>
</protein>
<dbReference type="AlphaFoldDB" id="A0A1U7J074"/>
<evidence type="ECO:0000313" key="3">
    <source>
        <dbReference type="Proteomes" id="UP000185557"/>
    </source>
</evidence>
<dbReference type="Proteomes" id="UP000185557">
    <property type="component" value="Unassembled WGS sequence"/>
</dbReference>
<evidence type="ECO:0000256" key="1">
    <source>
        <dbReference type="SAM" id="Phobius"/>
    </source>
</evidence>
<comment type="caution">
    <text evidence="2">The sequence shown here is derived from an EMBL/GenBank/DDBJ whole genome shotgun (WGS) entry which is preliminary data.</text>
</comment>